<keyword evidence="3" id="KW-0274">FAD</keyword>
<gene>
    <name evidence="7" type="ORF">ASPCAL04811</name>
</gene>
<dbReference type="SUPFAM" id="SSF160104">
    <property type="entry name" value="Acetoacetate decarboxylase-like"/>
    <property type="match status" value="1"/>
</dbReference>
<dbReference type="GO" id="GO:0004497">
    <property type="term" value="F:monooxygenase activity"/>
    <property type="evidence" value="ECO:0007669"/>
    <property type="project" value="UniProtKB-KW"/>
</dbReference>
<accession>A0A0U5FYD2</accession>
<protein>
    <recommendedName>
        <fullName evidence="6">FAD-binding domain-containing protein</fullName>
    </recommendedName>
</protein>
<comment type="similarity">
    <text evidence="1">Belongs to the paxM FAD-dependent monooxygenase family.</text>
</comment>
<evidence type="ECO:0000256" key="3">
    <source>
        <dbReference type="ARBA" id="ARBA00022827"/>
    </source>
</evidence>
<proteinExistence type="inferred from homology"/>
<evidence type="ECO:0000313" key="7">
    <source>
        <dbReference type="EMBL" id="CEL03661.1"/>
    </source>
</evidence>
<dbReference type="InterPro" id="IPR023375">
    <property type="entry name" value="ADC_dom_sf"/>
</dbReference>
<dbReference type="PANTHER" id="PTHR13789:SF261">
    <property type="entry name" value="HYDROXYLASE, PUTATIVE (AFU_ORTHOLOGUE AFUA_7G00590)-RELATED"/>
    <property type="match status" value="1"/>
</dbReference>
<dbReference type="InterPro" id="IPR050493">
    <property type="entry name" value="FAD-dep_Monooxygenase_BioMet"/>
</dbReference>
<sequence length="616" mass="67181">MPVFSDAKPLRVLIAGAGIGGLFAAISLRHAGHHVEIFESSRFATELGAAIHLPPNVNGLLHRVGINPEEFNCNDAEFVTVYDSQGNVVSTKDVRNLRNVYPYPWKLSHRIDLHEALKHAAVTPDGPGRPAVIHLRSRVVGCDCNGPSLKLDDGRTITGDLVIGADGVHSALRRIVAQEDIAPTPSGGSAFRFLIPISKVEENPETRQLLARPGELQLWDGTYRRLVIYPCRNNTELNFVCLHPDKESEGSKEGWNNAASLEQVLKVYDEFCPPMKALLRMVNPEEIKLWRLLDRKALGTWISGSSCLIGDAAHPFLPHQGQGGAQAIEDGAALGALFPLGTKPGDVPSRLELYMKCRYDRATMVQNYSRLAAFKTSPDDKVGGTSTDPLEFSRINFGHDAYDYAENVLLKSRAFGAVHRGPLTTVFGPSQLPTLASALSGLPSLRVSFRTRRNYLETFLPNSGSSIRAMGGWATASLVLTRHSAKHTSLALSIPDAIISSSSKEIETFTPIILDNDIDRVAFGTEQGLPVCYAEIREYNLGDKRLLTVGRGEDIFIGIIVTVAIKKDAQVFFSKLIEAELAGKYPALAHVIGRIQKLEVSEVVDVVSTSVRNGAQ</sequence>
<dbReference type="SUPFAM" id="SSF54373">
    <property type="entry name" value="FAD-linked reductases, C-terminal domain"/>
    <property type="match status" value="1"/>
</dbReference>
<evidence type="ECO:0000256" key="1">
    <source>
        <dbReference type="ARBA" id="ARBA00007992"/>
    </source>
</evidence>
<name>A0A0U5FYD2_ASPCI</name>
<dbReference type="PRINTS" id="PR00420">
    <property type="entry name" value="RNGMNOXGNASE"/>
</dbReference>
<evidence type="ECO:0000313" key="8">
    <source>
        <dbReference type="Proteomes" id="UP000054771"/>
    </source>
</evidence>
<dbReference type="Proteomes" id="UP000054771">
    <property type="component" value="Unassembled WGS sequence"/>
</dbReference>
<keyword evidence="2" id="KW-0285">Flavoprotein</keyword>
<dbReference type="EMBL" id="CDMC01000003">
    <property type="protein sequence ID" value="CEL03661.1"/>
    <property type="molecule type" value="Genomic_DNA"/>
</dbReference>
<dbReference type="OMA" id="IHIAPNA"/>
<dbReference type="STRING" id="454130.A0A0U5FYD2"/>
<dbReference type="SUPFAM" id="SSF51905">
    <property type="entry name" value="FAD/NAD(P)-binding domain"/>
    <property type="match status" value="1"/>
</dbReference>
<dbReference type="InterPro" id="IPR002938">
    <property type="entry name" value="FAD-bd"/>
</dbReference>
<evidence type="ECO:0000256" key="5">
    <source>
        <dbReference type="ARBA" id="ARBA00023033"/>
    </source>
</evidence>
<organism evidence="7 8">
    <name type="scientific">Aspergillus calidoustus</name>
    <dbReference type="NCBI Taxonomy" id="454130"/>
    <lineage>
        <taxon>Eukaryota</taxon>
        <taxon>Fungi</taxon>
        <taxon>Dikarya</taxon>
        <taxon>Ascomycota</taxon>
        <taxon>Pezizomycotina</taxon>
        <taxon>Eurotiomycetes</taxon>
        <taxon>Eurotiomycetidae</taxon>
        <taxon>Eurotiales</taxon>
        <taxon>Aspergillaceae</taxon>
        <taxon>Aspergillus</taxon>
        <taxon>Aspergillus subgen. Nidulantes</taxon>
    </lineage>
</organism>
<dbReference type="Gene3D" id="3.50.50.60">
    <property type="entry name" value="FAD/NAD(P)-binding domain"/>
    <property type="match status" value="1"/>
</dbReference>
<evidence type="ECO:0000256" key="4">
    <source>
        <dbReference type="ARBA" id="ARBA00023002"/>
    </source>
</evidence>
<keyword evidence="8" id="KW-1185">Reference proteome</keyword>
<dbReference type="PANTHER" id="PTHR13789">
    <property type="entry name" value="MONOOXYGENASE"/>
    <property type="match status" value="1"/>
</dbReference>
<dbReference type="InterPro" id="IPR036188">
    <property type="entry name" value="FAD/NAD-bd_sf"/>
</dbReference>
<keyword evidence="5" id="KW-0503">Monooxygenase</keyword>
<reference evidence="8" key="1">
    <citation type="journal article" date="2016" name="Genome Announc.">
        <title>Draft genome sequences of fungus Aspergillus calidoustus.</title>
        <authorList>
            <person name="Horn F."/>
            <person name="Linde J."/>
            <person name="Mattern D.J."/>
            <person name="Walther G."/>
            <person name="Guthke R."/>
            <person name="Scherlach K."/>
            <person name="Martin K."/>
            <person name="Brakhage A.A."/>
            <person name="Petzke L."/>
            <person name="Valiante V."/>
        </authorList>
    </citation>
    <scope>NUCLEOTIDE SEQUENCE [LARGE SCALE GENOMIC DNA]</scope>
    <source>
        <strain evidence="8">SF006504</strain>
    </source>
</reference>
<dbReference type="GO" id="GO:0071949">
    <property type="term" value="F:FAD binding"/>
    <property type="evidence" value="ECO:0007669"/>
    <property type="project" value="InterPro"/>
</dbReference>
<feature type="domain" description="FAD-binding" evidence="6">
    <location>
        <begin position="153"/>
        <end position="364"/>
    </location>
</feature>
<evidence type="ECO:0000256" key="2">
    <source>
        <dbReference type="ARBA" id="ARBA00022630"/>
    </source>
</evidence>
<keyword evidence="4" id="KW-0560">Oxidoreductase</keyword>
<dbReference type="AlphaFoldDB" id="A0A0U5FYD2"/>
<dbReference type="OrthoDB" id="1047367at2759"/>
<evidence type="ECO:0000259" key="6">
    <source>
        <dbReference type="Pfam" id="PF01494"/>
    </source>
</evidence>
<dbReference type="Gene3D" id="2.40.400.10">
    <property type="entry name" value="Acetoacetate decarboxylase-like"/>
    <property type="match status" value="1"/>
</dbReference>
<dbReference type="Pfam" id="PF01494">
    <property type="entry name" value="FAD_binding_3"/>
    <property type="match status" value="1"/>
</dbReference>